<dbReference type="Gene3D" id="2.60.120.200">
    <property type="match status" value="1"/>
</dbReference>
<gene>
    <name evidence="5" type="ORF">LMG32289_02368</name>
</gene>
<keyword evidence="6" id="KW-1185">Reference proteome</keyword>
<dbReference type="SUPFAM" id="SSF49899">
    <property type="entry name" value="Concanavalin A-like lectins/glucanases"/>
    <property type="match status" value="1"/>
</dbReference>
<dbReference type="InterPro" id="IPR013320">
    <property type="entry name" value="ConA-like_dom_sf"/>
</dbReference>
<accession>A0ABN7YFG1</accession>
<evidence type="ECO:0000256" key="2">
    <source>
        <dbReference type="ARBA" id="ARBA00022837"/>
    </source>
</evidence>
<keyword evidence="1" id="KW-0479">Metal-binding</keyword>
<evidence type="ECO:0000313" key="5">
    <source>
        <dbReference type="EMBL" id="CAG9171449.1"/>
    </source>
</evidence>
<dbReference type="InterPro" id="IPR008707">
    <property type="entry name" value="B-propeller_PilY1"/>
</dbReference>
<proteinExistence type="predicted"/>
<keyword evidence="2" id="KW-0106">Calcium</keyword>
<name>A0ABN7YFG1_9BURK</name>
<feature type="chain" id="PRO_5045158924" description="PilY1 beta-propeller domain-containing protein" evidence="3">
    <location>
        <begin position="25"/>
        <end position="1106"/>
    </location>
</feature>
<dbReference type="EMBL" id="CAJZAG010000004">
    <property type="protein sequence ID" value="CAG9171449.1"/>
    <property type="molecule type" value="Genomic_DNA"/>
</dbReference>
<evidence type="ECO:0000256" key="1">
    <source>
        <dbReference type="ARBA" id="ARBA00022723"/>
    </source>
</evidence>
<keyword evidence="3" id="KW-0732">Signal</keyword>
<evidence type="ECO:0000259" key="4">
    <source>
        <dbReference type="Pfam" id="PF05567"/>
    </source>
</evidence>
<dbReference type="Proteomes" id="UP000706525">
    <property type="component" value="Unassembled WGS sequence"/>
</dbReference>
<comment type="caution">
    <text evidence="5">The sequence shown here is derived from an EMBL/GenBank/DDBJ whole genome shotgun (WGS) entry which is preliminary data.</text>
</comment>
<reference evidence="5 6" key="1">
    <citation type="submission" date="2021-08" db="EMBL/GenBank/DDBJ databases">
        <authorList>
            <person name="Peeters C."/>
        </authorList>
    </citation>
    <scope>NUCLEOTIDE SEQUENCE [LARGE SCALE GENOMIC DNA]</scope>
    <source>
        <strain evidence="5 6">LMG 32289</strain>
    </source>
</reference>
<dbReference type="RefSeq" id="WP_223988214.1">
    <property type="nucleotide sequence ID" value="NZ_CAJZAG010000004.1"/>
</dbReference>
<feature type="signal peptide" evidence="3">
    <location>
        <begin position="1"/>
        <end position="24"/>
    </location>
</feature>
<evidence type="ECO:0000313" key="6">
    <source>
        <dbReference type="Proteomes" id="UP000706525"/>
    </source>
</evidence>
<protein>
    <recommendedName>
        <fullName evidence="4">PilY1 beta-propeller domain-containing protein</fullName>
    </recommendedName>
</protein>
<feature type="domain" description="PilY1 beta-propeller" evidence="4">
    <location>
        <begin position="522"/>
        <end position="907"/>
    </location>
</feature>
<organism evidence="5 6">
    <name type="scientific">Cupriavidus pampae</name>
    <dbReference type="NCBI Taxonomy" id="659251"/>
    <lineage>
        <taxon>Bacteria</taxon>
        <taxon>Pseudomonadati</taxon>
        <taxon>Pseudomonadota</taxon>
        <taxon>Betaproteobacteria</taxon>
        <taxon>Burkholderiales</taxon>
        <taxon>Burkholderiaceae</taxon>
        <taxon>Cupriavidus</taxon>
    </lineage>
</organism>
<dbReference type="Pfam" id="PF05567">
    <property type="entry name" value="T4P_PilY1"/>
    <property type="match status" value="1"/>
</dbReference>
<evidence type="ECO:0000256" key="3">
    <source>
        <dbReference type="SAM" id="SignalP"/>
    </source>
</evidence>
<sequence>MQFRRSLISLASLVLLINGGAARAQSSATSSGSVQFIDDDLTGTSSRYDWIPFDGACLTAGDGTGTIPACKTLRYYNGTVQVGGKNGRLPDPAGSGALRLTNGDFEYEGWGTGNNSDNQRGAVVSKFTFPNHEGIDLTFTTVTYGGDGYERRGADGLSFFLADGARSPSIGAAGGALGYNCSNGATPPDGVAGAYLGIGIDEYGNFSSPSDTTSSGDGFVPNRIVVRGAGDTNWEGFTRQFPQLYSSANAGMRDAIISAACQSGWTHAAGALPNYRFLRGSTLPGPMAKQHGEDRPMRDKALPITYAMRLTQNGRLSLHYSYNGGVATPMFDDVDIVAINGKPPATLRFGFAASTGAGSNVHEITCFKAKPASRAETSAAVGQDPARRTDGGPQFYFSAYDERFWTGRLTAYGVASRQDGHVELESQPRWDAACALTAGTCAATGASSNGLAASARTMLTWDGAKGVPLRWSSLSASQQRSLGPTAAGGVSGERALNYLRGAREDELDSPTGGTLRKRQGLLGDIMHSSPVWVGAPDASFGADMQDRLYPTSRAKEPVGSYAAFKVRGALRQHVAYVGANDGLLHGFRAGGGQAIRNDGVEILAYMPSPVVDVVRAKTTQYDLTSPQYAHNLFVDGTPGTGDLYYGGAWHTWLVGGLGGGARDQGPIADDTTPSAGMIYALDVTDPDAFSEKDAQRIVLGEWSSARLNQPGVCNVANCGGHLGMVQGKPLIRRLHNGKWAVLFGNGANSERGSAGLFVMIVDPDKGAGAATFRYLDTGHGRAQDPLKTQRRNGIVEVTAADLDEDRITDYVYAGDLFGNVWRFDLTDQDPAQWGASGGASGGASATPIYATEGMPISTSVVAAAVPQPGGRPRVMLNFGTGRRYEQTLQAGGEYARGQHAVHGVWDSGFDAWNARALHIFHYASLPAPRTLRAKDLLAQTASALTGSVGGPALRAVSNGAVCWKAGAGCPQAQSGWRLTLPGKDEQVLHDPTMMGGMLVFNTTIPPAPIASNVLSCTTPETKGFTMAVRLDSGGANARSFFDAPGLPATSIVSGMGLDGVGTPVTFTRNGKTYMVQQNKEGGGKLTQIRPETDDKKGARINWAKLR</sequence>